<keyword evidence="3" id="KW-1185">Reference proteome</keyword>
<dbReference type="GO" id="GO:0009982">
    <property type="term" value="F:pseudouridine synthase activity"/>
    <property type="evidence" value="ECO:0007669"/>
    <property type="project" value="InterPro"/>
</dbReference>
<dbReference type="PATRIC" id="fig|1120925.3.peg.1291"/>
<dbReference type="SUPFAM" id="SSF55120">
    <property type="entry name" value="Pseudouridine synthase"/>
    <property type="match status" value="1"/>
</dbReference>
<dbReference type="PROSITE" id="PS01129">
    <property type="entry name" value="PSI_RLU"/>
    <property type="match status" value="1"/>
</dbReference>
<dbReference type="GO" id="GO:0140098">
    <property type="term" value="F:catalytic activity, acting on RNA"/>
    <property type="evidence" value="ECO:0007669"/>
    <property type="project" value="UniProtKB-ARBA"/>
</dbReference>
<feature type="domain" description="Pseudouridine synthase RsuA/RluA-like" evidence="1">
    <location>
        <begin position="103"/>
        <end position="250"/>
    </location>
</feature>
<protein>
    <recommendedName>
        <fullName evidence="1">Pseudouridine synthase RsuA/RluA-like domain-containing protein</fullName>
    </recommendedName>
</protein>
<name>N9DKF0_9GAMM</name>
<evidence type="ECO:0000313" key="3">
    <source>
        <dbReference type="Proteomes" id="UP000018460"/>
    </source>
</evidence>
<dbReference type="Gene3D" id="3.30.2350.10">
    <property type="entry name" value="Pseudouridine synthase"/>
    <property type="match status" value="1"/>
</dbReference>
<dbReference type="GO" id="GO:0000455">
    <property type="term" value="P:enzyme-directed rRNA pseudouridine synthesis"/>
    <property type="evidence" value="ECO:0007669"/>
    <property type="project" value="TreeGrafter"/>
</dbReference>
<dbReference type="Pfam" id="PF00849">
    <property type="entry name" value="PseudoU_synth_2"/>
    <property type="match status" value="1"/>
</dbReference>
<dbReference type="InterPro" id="IPR020103">
    <property type="entry name" value="PsdUridine_synth_cat_dom_sf"/>
</dbReference>
<dbReference type="CDD" id="cd02558">
    <property type="entry name" value="PSRA_1"/>
    <property type="match status" value="1"/>
</dbReference>
<organism evidence="2 3">
    <name type="scientific">Acinetobacter bouvetii DSM 14964 = CIP 107468</name>
    <dbReference type="NCBI Taxonomy" id="1120925"/>
    <lineage>
        <taxon>Bacteria</taxon>
        <taxon>Pseudomonadati</taxon>
        <taxon>Pseudomonadota</taxon>
        <taxon>Gammaproteobacteria</taxon>
        <taxon>Moraxellales</taxon>
        <taxon>Moraxellaceae</taxon>
        <taxon>Acinetobacter</taxon>
    </lineage>
</organism>
<dbReference type="Proteomes" id="UP000018460">
    <property type="component" value="Unassembled WGS sequence"/>
</dbReference>
<dbReference type="eggNOG" id="COG0564">
    <property type="taxonomic scope" value="Bacteria"/>
</dbReference>
<reference evidence="2 3" key="1">
    <citation type="submission" date="2013-02" db="EMBL/GenBank/DDBJ databases">
        <title>The Genome Sequence of Acinetobacter bouvetii CIP 107468.</title>
        <authorList>
            <consortium name="The Broad Institute Genome Sequencing Platform"/>
            <consortium name="The Broad Institute Genome Sequencing Center for Infectious Disease"/>
            <person name="Cerqueira G."/>
            <person name="Feldgarden M."/>
            <person name="Courvalin P."/>
            <person name="Perichon B."/>
            <person name="Grillot-Courvalin C."/>
            <person name="Clermont D."/>
            <person name="Rocha E."/>
            <person name="Yoon E.-J."/>
            <person name="Nemec A."/>
            <person name="Walker B."/>
            <person name="Young S.K."/>
            <person name="Zeng Q."/>
            <person name="Gargeya S."/>
            <person name="Fitzgerald M."/>
            <person name="Haas B."/>
            <person name="Abouelleil A."/>
            <person name="Alvarado L."/>
            <person name="Arachchi H.M."/>
            <person name="Berlin A.M."/>
            <person name="Chapman S.B."/>
            <person name="Dewar J."/>
            <person name="Goldberg J."/>
            <person name="Griggs A."/>
            <person name="Gujja S."/>
            <person name="Hansen M."/>
            <person name="Howarth C."/>
            <person name="Imamovic A."/>
            <person name="Larimer J."/>
            <person name="McCowan C."/>
            <person name="Murphy C."/>
            <person name="Neiman D."/>
            <person name="Pearson M."/>
            <person name="Priest M."/>
            <person name="Roberts A."/>
            <person name="Saif S."/>
            <person name="Shea T."/>
            <person name="Sisk P."/>
            <person name="Sykes S."/>
            <person name="Wortman J."/>
            <person name="Nusbaum C."/>
            <person name="Birren B."/>
        </authorList>
    </citation>
    <scope>NUCLEOTIDE SEQUENCE [LARGE SCALE GENOMIC DNA]</scope>
    <source>
        <strain evidence="2 3">CIP 107468</strain>
    </source>
</reference>
<dbReference type="InterPro" id="IPR006224">
    <property type="entry name" value="PsdUridine_synth_RluA-like_CS"/>
</dbReference>
<dbReference type="InterPro" id="IPR050188">
    <property type="entry name" value="RluA_PseudoU_synthase"/>
</dbReference>
<comment type="caution">
    <text evidence="2">The sequence shown here is derived from an EMBL/GenBank/DDBJ whole genome shotgun (WGS) entry which is preliminary data.</text>
</comment>
<dbReference type="GO" id="GO:0003723">
    <property type="term" value="F:RNA binding"/>
    <property type="evidence" value="ECO:0007669"/>
    <property type="project" value="InterPro"/>
</dbReference>
<dbReference type="InterPro" id="IPR006145">
    <property type="entry name" value="PsdUridine_synth_RsuA/RluA"/>
</dbReference>
<dbReference type="PANTHER" id="PTHR21600">
    <property type="entry name" value="MITOCHONDRIAL RNA PSEUDOURIDINE SYNTHASE"/>
    <property type="match status" value="1"/>
</dbReference>
<dbReference type="AlphaFoldDB" id="N9DKF0"/>
<sequence>MPAMHPADFTPPMLHGVSASKVFLKPSPSSIQTVFAYMCLQFPHIEAAEWQQRFMDGLIYDAKGQQLRIDSAFQAGSHVFYYRFLKREIHVPFEHAILFENDDLLVIDKPHFLTISPTGQYVQETLLVRLKNQMGNEQLSPIHRLDRETAGVVLFSKRPETRGIYQQMFADRQVQKTYHAVAPYDSGLQFPQTVRLNMDKGQPFYTMQVCEGTPNSETEIQLLEHNQLWAKYLLKPHTGKQHQLRVHLSHLGLPIKNDPFYPKIAHKAGDDFTSPLQLLAKHLEFKDPVTFEGMQFSSKMELAL</sequence>
<proteinExistence type="predicted"/>
<evidence type="ECO:0000313" key="2">
    <source>
        <dbReference type="EMBL" id="ENV83119.1"/>
    </source>
</evidence>
<dbReference type="PANTHER" id="PTHR21600:SF84">
    <property type="entry name" value="PSEUDOURIDINE SYNTHASE RSUA_RLUA-LIKE DOMAIN-CONTAINING PROTEIN"/>
    <property type="match status" value="1"/>
</dbReference>
<gene>
    <name evidence="2" type="ORF">F941_01215</name>
</gene>
<accession>N9DKF0</accession>
<dbReference type="EMBL" id="APQD01000011">
    <property type="protein sequence ID" value="ENV83119.1"/>
    <property type="molecule type" value="Genomic_DNA"/>
</dbReference>
<evidence type="ECO:0000259" key="1">
    <source>
        <dbReference type="Pfam" id="PF00849"/>
    </source>
</evidence>